<proteinExistence type="predicted"/>
<dbReference type="Pfam" id="PF13239">
    <property type="entry name" value="2TM"/>
    <property type="match status" value="1"/>
</dbReference>
<keyword evidence="1" id="KW-0812">Transmembrane</keyword>
<dbReference type="Proteomes" id="UP000295151">
    <property type="component" value="Unassembled WGS sequence"/>
</dbReference>
<dbReference type="RefSeq" id="WP_133983435.1">
    <property type="nucleotide sequence ID" value="NZ_SOCE01000002.1"/>
</dbReference>
<feature type="domain" description="2TM" evidence="2">
    <location>
        <begin position="18"/>
        <end position="81"/>
    </location>
</feature>
<evidence type="ECO:0000259" key="2">
    <source>
        <dbReference type="Pfam" id="PF13239"/>
    </source>
</evidence>
<keyword evidence="4" id="KW-1185">Reference proteome</keyword>
<comment type="caution">
    <text evidence="3">The sequence shown here is derived from an EMBL/GenBank/DDBJ whole genome shotgun (WGS) entry which is preliminary data.</text>
</comment>
<accession>A0A4V3FIV3</accession>
<feature type="transmembrane region" description="Helical" evidence="1">
    <location>
        <begin position="34"/>
        <end position="50"/>
    </location>
</feature>
<evidence type="ECO:0000256" key="1">
    <source>
        <dbReference type="SAM" id="Phobius"/>
    </source>
</evidence>
<evidence type="ECO:0000313" key="3">
    <source>
        <dbReference type="EMBL" id="TDU83873.1"/>
    </source>
</evidence>
<dbReference type="AlphaFoldDB" id="A0A4V3FIV3"/>
<keyword evidence="1" id="KW-0472">Membrane</keyword>
<dbReference type="EMBL" id="SOCE01000002">
    <property type="protein sequence ID" value="TDU83873.1"/>
    <property type="molecule type" value="Genomic_DNA"/>
</dbReference>
<name>A0A4V3FIV3_9ACTN</name>
<organism evidence="3 4">
    <name type="scientific">Kribbella voronezhensis</name>
    <dbReference type="NCBI Taxonomy" id="2512212"/>
    <lineage>
        <taxon>Bacteria</taxon>
        <taxon>Bacillati</taxon>
        <taxon>Actinomycetota</taxon>
        <taxon>Actinomycetes</taxon>
        <taxon>Propionibacteriales</taxon>
        <taxon>Kribbellaceae</taxon>
        <taxon>Kribbella</taxon>
    </lineage>
</organism>
<reference evidence="3 4" key="1">
    <citation type="submission" date="2019-03" db="EMBL/GenBank/DDBJ databases">
        <title>Genomic Encyclopedia of Type Strains, Phase III (KMG-III): the genomes of soil and plant-associated and newly described type strains.</title>
        <authorList>
            <person name="Whitman W."/>
        </authorList>
    </citation>
    <scope>NUCLEOTIDE SEQUENCE [LARGE SCALE GENOMIC DNA]</scope>
    <source>
        <strain evidence="3 4">VKM Ac-2575</strain>
    </source>
</reference>
<keyword evidence="1" id="KW-1133">Transmembrane helix</keyword>
<dbReference type="OrthoDB" id="5145586at2"/>
<evidence type="ECO:0000313" key="4">
    <source>
        <dbReference type="Proteomes" id="UP000295151"/>
    </source>
</evidence>
<sequence>MDEQPLGSVRTDDEKLRQQAVEELRKRRELSGHILAYLTVNTFLVVIWYLTSASFFWPAFPMFGWGIGVIFHAWDVLSPQPSETAVQNAMDRIAHRH</sequence>
<dbReference type="InterPro" id="IPR025698">
    <property type="entry name" value="2TM_dom"/>
</dbReference>
<gene>
    <name evidence="3" type="ORF">EV138_6337</name>
</gene>
<protein>
    <submittedName>
        <fullName evidence="3">2TM domain-containing protein</fullName>
    </submittedName>
</protein>